<dbReference type="Gene3D" id="3.30.40.10">
    <property type="entry name" value="Zinc/RING finger domain, C3HC4 (zinc finger)"/>
    <property type="match status" value="1"/>
</dbReference>
<gene>
    <name evidence="7" type="ORF">MANES_12G109400v8</name>
</gene>
<keyword evidence="8" id="KW-1185">Reference proteome</keyword>
<dbReference type="EMBL" id="CM004398">
    <property type="protein sequence ID" value="OAY35526.1"/>
    <property type="molecule type" value="Genomic_DNA"/>
</dbReference>
<evidence type="ECO:0000256" key="1">
    <source>
        <dbReference type="ARBA" id="ARBA00022723"/>
    </source>
</evidence>
<proteinExistence type="predicted"/>
<keyword evidence="3" id="KW-0862">Zinc</keyword>
<protein>
    <recommendedName>
        <fullName evidence="6">RING-type domain-containing protein</fullName>
    </recommendedName>
</protein>
<accession>A0A2C9UV57</accession>
<dbReference type="GO" id="GO:0043066">
    <property type="term" value="P:negative regulation of apoptotic process"/>
    <property type="evidence" value="ECO:0000318"/>
    <property type="project" value="GO_Central"/>
</dbReference>
<dbReference type="OrthoDB" id="850644at2759"/>
<dbReference type="PROSITE" id="PS50089">
    <property type="entry name" value="ZF_RING_2"/>
    <property type="match status" value="1"/>
</dbReference>
<keyword evidence="2 4" id="KW-0863">Zinc-finger</keyword>
<dbReference type="Gramene" id="Manes.12G109400.1.v8.1">
    <property type="protein sequence ID" value="Manes.12G109400.1.v8.1.CDS"/>
    <property type="gene ID" value="Manes.12G109400.v8.1"/>
</dbReference>
<dbReference type="PANTHER" id="PTHR46858">
    <property type="entry name" value="OS05G0521000 PROTEIN"/>
    <property type="match status" value="1"/>
</dbReference>
<dbReference type="InterPro" id="IPR013083">
    <property type="entry name" value="Znf_RING/FYVE/PHD"/>
</dbReference>
<dbReference type="GO" id="GO:0045931">
    <property type="term" value="P:positive regulation of mitotic cell cycle"/>
    <property type="evidence" value="ECO:0000318"/>
    <property type="project" value="GO_Central"/>
</dbReference>
<evidence type="ECO:0000259" key="6">
    <source>
        <dbReference type="PROSITE" id="PS50089"/>
    </source>
</evidence>
<comment type="caution">
    <text evidence="7">The sequence shown here is derived from an EMBL/GenBank/DDBJ whole genome shotgun (WGS) entry which is preliminary data.</text>
</comment>
<dbReference type="GO" id="GO:0006511">
    <property type="term" value="P:ubiquitin-dependent protein catabolic process"/>
    <property type="evidence" value="ECO:0000318"/>
    <property type="project" value="GO_Central"/>
</dbReference>
<name>A0A2C9UV57_MANES</name>
<keyword evidence="5" id="KW-1133">Transmembrane helix</keyword>
<evidence type="ECO:0000256" key="4">
    <source>
        <dbReference type="PROSITE-ProRule" id="PRU00175"/>
    </source>
</evidence>
<keyword evidence="5" id="KW-0812">Transmembrane</keyword>
<dbReference type="SMART" id="SM00184">
    <property type="entry name" value="RING"/>
    <property type="match status" value="1"/>
</dbReference>
<dbReference type="GO" id="GO:0061630">
    <property type="term" value="F:ubiquitin protein ligase activity"/>
    <property type="evidence" value="ECO:0000318"/>
    <property type="project" value="GO_Central"/>
</dbReference>
<sequence length="192" mass="21065">MYSIAEGLKQFNIHLAKSNSINLTISTSKNLATTNSDGMTEWCTAFAFLARLSAYIAILALVILMVFLIMKYLMENGDESTSDGGSATEINPLPLGKAMACTYGTCHIDIESGCCNINSSDSDSSSSSNKISAELYDGKICVICYDEERNCFFVPCGHCATCYICARRILHEENKVCPVCRRFIGKVRKLFA</sequence>
<feature type="transmembrane region" description="Helical" evidence="5">
    <location>
        <begin position="45"/>
        <end position="70"/>
    </location>
</feature>
<dbReference type="PANTHER" id="PTHR46858:SF14">
    <property type="entry name" value="RING-TYPE DOMAIN-CONTAINING PROTEIN"/>
    <property type="match status" value="1"/>
</dbReference>
<dbReference type="Proteomes" id="UP000091857">
    <property type="component" value="Chromosome 12"/>
</dbReference>
<evidence type="ECO:0000256" key="2">
    <source>
        <dbReference type="ARBA" id="ARBA00022771"/>
    </source>
</evidence>
<reference evidence="8" key="1">
    <citation type="journal article" date="2016" name="Nat. Biotechnol.">
        <title>Sequencing wild and cultivated cassava and related species reveals extensive interspecific hybridization and genetic diversity.</title>
        <authorList>
            <person name="Bredeson J.V."/>
            <person name="Lyons J.B."/>
            <person name="Prochnik S.E."/>
            <person name="Wu G.A."/>
            <person name="Ha C.M."/>
            <person name="Edsinger-Gonzales E."/>
            <person name="Grimwood J."/>
            <person name="Schmutz J."/>
            <person name="Rabbi I.Y."/>
            <person name="Egesi C."/>
            <person name="Nauluvula P."/>
            <person name="Lebot V."/>
            <person name="Ndunguru J."/>
            <person name="Mkamilo G."/>
            <person name="Bart R.S."/>
            <person name="Setter T.L."/>
            <person name="Gleadow R.M."/>
            <person name="Kulakow P."/>
            <person name="Ferguson M.E."/>
            <person name="Rounsley S."/>
            <person name="Rokhsar D.S."/>
        </authorList>
    </citation>
    <scope>NUCLEOTIDE SEQUENCE [LARGE SCALE GENOMIC DNA]</scope>
    <source>
        <strain evidence="8">cv. AM560-2</strain>
    </source>
</reference>
<dbReference type="SUPFAM" id="SSF57850">
    <property type="entry name" value="RING/U-box"/>
    <property type="match status" value="1"/>
</dbReference>
<dbReference type="Pfam" id="PF13920">
    <property type="entry name" value="zf-C3HC4_3"/>
    <property type="match status" value="1"/>
</dbReference>
<keyword evidence="1" id="KW-0479">Metal-binding</keyword>
<evidence type="ECO:0000256" key="5">
    <source>
        <dbReference type="SAM" id="Phobius"/>
    </source>
</evidence>
<organism evidence="7 8">
    <name type="scientific">Manihot esculenta</name>
    <name type="common">Cassava</name>
    <name type="synonym">Jatropha manihot</name>
    <dbReference type="NCBI Taxonomy" id="3983"/>
    <lineage>
        <taxon>Eukaryota</taxon>
        <taxon>Viridiplantae</taxon>
        <taxon>Streptophyta</taxon>
        <taxon>Embryophyta</taxon>
        <taxon>Tracheophyta</taxon>
        <taxon>Spermatophyta</taxon>
        <taxon>Magnoliopsida</taxon>
        <taxon>eudicotyledons</taxon>
        <taxon>Gunneridae</taxon>
        <taxon>Pentapetalae</taxon>
        <taxon>rosids</taxon>
        <taxon>fabids</taxon>
        <taxon>Malpighiales</taxon>
        <taxon>Euphorbiaceae</taxon>
        <taxon>Crotonoideae</taxon>
        <taxon>Manihoteae</taxon>
        <taxon>Manihot</taxon>
    </lineage>
</organism>
<evidence type="ECO:0000313" key="8">
    <source>
        <dbReference type="Proteomes" id="UP000091857"/>
    </source>
</evidence>
<dbReference type="InterPro" id="IPR001841">
    <property type="entry name" value="Znf_RING"/>
</dbReference>
<dbReference type="GO" id="GO:0008270">
    <property type="term" value="F:zinc ion binding"/>
    <property type="evidence" value="ECO:0007669"/>
    <property type="project" value="UniProtKB-KW"/>
</dbReference>
<dbReference type="AlphaFoldDB" id="A0A2C9UV57"/>
<evidence type="ECO:0000313" key="7">
    <source>
        <dbReference type="EMBL" id="OAY35526.1"/>
    </source>
</evidence>
<keyword evidence="5" id="KW-0472">Membrane</keyword>
<evidence type="ECO:0000256" key="3">
    <source>
        <dbReference type="ARBA" id="ARBA00022833"/>
    </source>
</evidence>
<feature type="domain" description="RING-type" evidence="6">
    <location>
        <begin position="141"/>
        <end position="181"/>
    </location>
</feature>